<evidence type="ECO:0000256" key="1">
    <source>
        <dbReference type="SAM" id="MobiDB-lite"/>
    </source>
</evidence>
<organism evidence="3 4">
    <name type="scientific">Myriangium duriaei CBS 260.36</name>
    <dbReference type="NCBI Taxonomy" id="1168546"/>
    <lineage>
        <taxon>Eukaryota</taxon>
        <taxon>Fungi</taxon>
        <taxon>Dikarya</taxon>
        <taxon>Ascomycota</taxon>
        <taxon>Pezizomycotina</taxon>
        <taxon>Dothideomycetes</taxon>
        <taxon>Dothideomycetidae</taxon>
        <taxon>Myriangiales</taxon>
        <taxon>Myriangiaceae</taxon>
        <taxon>Myriangium</taxon>
    </lineage>
</organism>
<evidence type="ECO:0000313" key="4">
    <source>
        <dbReference type="Proteomes" id="UP000799439"/>
    </source>
</evidence>
<protein>
    <recommendedName>
        <fullName evidence="5">Secreted protein</fullName>
    </recommendedName>
</protein>
<feature type="region of interest" description="Disordered" evidence="1">
    <location>
        <begin position="20"/>
        <end position="133"/>
    </location>
</feature>
<gene>
    <name evidence="3" type="ORF">K461DRAFT_277029</name>
</gene>
<keyword evidence="2" id="KW-0732">Signal</keyword>
<keyword evidence="4" id="KW-1185">Reference proteome</keyword>
<name>A0A9P4J1X5_9PEZI</name>
<dbReference type="AlphaFoldDB" id="A0A9P4J1X5"/>
<feature type="compositionally biased region" description="Basic and acidic residues" evidence="1">
    <location>
        <begin position="63"/>
        <end position="72"/>
    </location>
</feature>
<dbReference type="Proteomes" id="UP000799439">
    <property type="component" value="Unassembled WGS sequence"/>
</dbReference>
<feature type="signal peptide" evidence="2">
    <location>
        <begin position="1"/>
        <end position="18"/>
    </location>
</feature>
<proteinExistence type="predicted"/>
<reference evidence="3" key="1">
    <citation type="journal article" date="2020" name="Stud. Mycol.">
        <title>101 Dothideomycetes genomes: a test case for predicting lifestyles and emergence of pathogens.</title>
        <authorList>
            <person name="Haridas S."/>
            <person name="Albert R."/>
            <person name="Binder M."/>
            <person name="Bloem J."/>
            <person name="Labutti K."/>
            <person name="Salamov A."/>
            <person name="Andreopoulos B."/>
            <person name="Baker S."/>
            <person name="Barry K."/>
            <person name="Bills G."/>
            <person name="Bluhm B."/>
            <person name="Cannon C."/>
            <person name="Castanera R."/>
            <person name="Culley D."/>
            <person name="Daum C."/>
            <person name="Ezra D."/>
            <person name="Gonzalez J."/>
            <person name="Henrissat B."/>
            <person name="Kuo A."/>
            <person name="Liang C."/>
            <person name="Lipzen A."/>
            <person name="Lutzoni F."/>
            <person name="Magnuson J."/>
            <person name="Mondo S."/>
            <person name="Nolan M."/>
            <person name="Ohm R."/>
            <person name="Pangilinan J."/>
            <person name="Park H.-J."/>
            <person name="Ramirez L."/>
            <person name="Alfaro M."/>
            <person name="Sun H."/>
            <person name="Tritt A."/>
            <person name="Yoshinaga Y."/>
            <person name="Zwiers L.-H."/>
            <person name="Turgeon B."/>
            <person name="Goodwin S."/>
            <person name="Spatafora J."/>
            <person name="Crous P."/>
            <person name="Grigoriev I."/>
        </authorList>
    </citation>
    <scope>NUCLEOTIDE SEQUENCE</scope>
    <source>
        <strain evidence="3">CBS 260.36</strain>
    </source>
</reference>
<accession>A0A9P4J1X5</accession>
<evidence type="ECO:0000256" key="2">
    <source>
        <dbReference type="SAM" id="SignalP"/>
    </source>
</evidence>
<sequence>MKYFHFFLFVAVLNSACAAPPARPKAPITDRPQSIKRPLPDIFQNLDHTDNSKALIPSTGKAPEPDPKVKDGDDSDDDESDVTEDRSEAIPASNGPPQIPGVTVPDIEPIAADPKSDQPCKGLDASNLEAKKE</sequence>
<dbReference type="EMBL" id="ML996084">
    <property type="protein sequence ID" value="KAF2153967.1"/>
    <property type="molecule type" value="Genomic_DNA"/>
</dbReference>
<comment type="caution">
    <text evidence="3">The sequence shown here is derived from an EMBL/GenBank/DDBJ whole genome shotgun (WGS) entry which is preliminary data.</text>
</comment>
<feature type="chain" id="PRO_5040430509" description="Secreted protein" evidence="2">
    <location>
        <begin position="19"/>
        <end position="133"/>
    </location>
</feature>
<feature type="compositionally biased region" description="Acidic residues" evidence="1">
    <location>
        <begin position="73"/>
        <end position="82"/>
    </location>
</feature>
<evidence type="ECO:0000313" key="3">
    <source>
        <dbReference type="EMBL" id="KAF2153967.1"/>
    </source>
</evidence>
<evidence type="ECO:0008006" key="5">
    <source>
        <dbReference type="Google" id="ProtNLM"/>
    </source>
</evidence>